<proteinExistence type="predicted"/>
<organism evidence="1 2">
    <name type="scientific">Batillaria attramentaria</name>
    <dbReference type="NCBI Taxonomy" id="370345"/>
    <lineage>
        <taxon>Eukaryota</taxon>
        <taxon>Metazoa</taxon>
        <taxon>Spiralia</taxon>
        <taxon>Lophotrochozoa</taxon>
        <taxon>Mollusca</taxon>
        <taxon>Gastropoda</taxon>
        <taxon>Caenogastropoda</taxon>
        <taxon>Sorbeoconcha</taxon>
        <taxon>Cerithioidea</taxon>
        <taxon>Batillariidae</taxon>
        <taxon>Batillaria</taxon>
    </lineage>
</organism>
<evidence type="ECO:0000313" key="2">
    <source>
        <dbReference type="Proteomes" id="UP001519460"/>
    </source>
</evidence>
<sequence>MRSSEGGFGRIDEPCFQRQFCEIQPVSSRNRKIRTIHPIKAAPLIVTPGDKGRQMSVVTGLVWPSQPRGRLVGLSWTETRSKNYSQDSIDTRGFDLLNTLKPLTHCRHGVALDLY</sequence>
<name>A0ABD0LHH2_9CAEN</name>
<protein>
    <submittedName>
        <fullName evidence="1">Uncharacterized protein</fullName>
    </submittedName>
</protein>
<dbReference type="AlphaFoldDB" id="A0ABD0LHH2"/>
<comment type="caution">
    <text evidence="1">The sequence shown here is derived from an EMBL/GenBank/DDBJ whole genome shotgun (WGS) entry which is preliminary data.</text>
</comment>
<gene>
    <name evidence="1" type="ORF">BaRGS_00010073</name>
</gene>
<reference evidence="1 2" key="1">
    <citation type="journal article" date="2023" name="Sci. Data">
        <title>Genome assembly of the Korean intertidal mud-creeper Batillaria attramentaria.</title>
        <authorList>
            <person name="Patra A.K."/>
            <person name="Ho P.T."/>
            <person name="Jun S."/>
            <person name="Lee S.J."/>
            <person name="Kim Y."/>
            <person name="Won Y.J."/>
        </authorList>
    </citation>
    <scope>NUCLEOTIDE SEQUENCE [LARGE SCALE GENOMIC DNA]</scope>
    <source>
        <strain evidence="1">Wonlab-2016</strain>
    </source>
</reference>
<dbReference type="Proteomes" id="UP001519460">
    <property type="component" value="Unassembled WGS sequence"/>
</dbReference>
<evidence type="ECO:0000313" key="1">
    <source>
        <dbReference type="EMBL" id="KAK7498696.1"/>
    </source>
</evidence>
<keyword evidence="2" id="KW-1185">Reference proteome</keyword>
<accession>A0ABD0LHH2</accession>
<dbReference type="EMBL" id="JACVVK020000049">
    <property type="protein sequence ID" value="KAK7498696.1"/>
    <property type="molecule type" value="Genomic_DNA"/>
</dbReference>